<organism evidence="5 6">
    <name type="scientific">Filimonas effusa</name>
    <dbReference type="NCBI Taxonomy" id="2508721"/>
    <lineage>
        <taxon>Bacteria</taxon>
        <taxon>Pseudomonadati</taxon>
        <taxon>Bacteroidota</taxon>
        <taxon>Chitinophagia</taxon>
        <taxon>Chitinophagales</taxon>
        <taxon>Chitinophagaceae</taxon>
        <taxon>Filimonas</taxon>
    </lineage>
</organism>
<name>A0A4Q1DAI8_9BACT</name>
<feature type="domain" description="Nudix hydrolase" evidence="4">
    <location>
        <begin position="2"/>
        <end position="130"/>
    </location>
</feature>
<comment type="cofactor">
    <cofactor evidence="1">
        <name>Mg(2+)</name>
        <dbReference type="ChEBI" id="CHEBI:18420"/>
    </cofactor>
</comment>
<dbReference type="PROSITE" id="PS00893">
    <property type="entry name" value="NUDIX_BOX"/>
    <property type="match status" value="1"/>
</dbReference>
<dbReference type="Pfam" id="PF00293">
    <property type="entry name" value="NUDIX"/>
    <property type="match status" value="1"/>
</dbReference>
<dbReference type="Proteomes" id="UP000290545">
    <property type="component" value="Unassembled WGS sequence"/>
</dbReference>
<dbReference type="PRINTS" id="PR00502">
    <property type="entry name" value="NUDIXFAMILY"/>
</dbReference>
<reference evidence="5 6" key="1">
    <citation type="submission" date="2019-01" db="EMBL/GenBank/DDBJ databases">
        <title>Filimonas sp. strain TTM-71.</title>
        <authorList>
            <person name="Chen W.-M."/>
        </authorList>
    </citation>
    <scope>NUCLEOTIDE SEQUENCE [LARGE SCALE GENOMIC DNA]</scope>
    <source>
        <strain evidence="5 6">TTM-71</strain>
    </source>
</reference>
<dbReference type="EMBL" id="SDHZ01000001">
    <property type="protein sequence ID" value="RXK86260.1"/>
    <property type="molecule type" value="Genomic_DNA"/>
</dbReference>
<gene>
    <name evidence="5" type="ORF">ESB13_05480</name>
</gene>
<dbReference type="RefSeq" id="WP_129002010.1">
    <property type="nucleotide sequence ID" value="NZ_SDHZ01000001.1"/>
</dbReference>
<keyword evidence="2 3" id="KW-0378">Hydrolase</keyword>
<dbReference type="SUPFAM" id="SSF55811">
    <property type="entry name" value="Nudix"/>
    <property type="match status" value="1"/>
</dbReference>
<comment type="similarity">
    <text evidence="3">Belongs to the Nudix hydrolase family.</text>
</comment>
<evidence type="ECO:0000259" key="4">
    <source>
        <dbReference type="PROSITE" id="PS51462"/>
    </source>
</evidence>
<dbReference type="GO" id="GO:0016787">
    <property type="term" value="F:hydrolase activity"/>
    <property type="evidence" value="ECO:0007669"/>
    <property type="project" value="UniProtKB-KW"/>
</dbReference>
<dbReference type="InterPro" id="IPR020476">
    <property type="entry name" value="Nudix_hydrolase"/>
</dbReference>
<comment type="caution">
    <text evidence="5">The sequence shown here is derived from an EMBL/GenBank/DDBJ whole genome shotgun (WGS) entry which is preliminary data.</text>
</comment>
<protein>
    <submittedName>
        <fullName evidence="5">NUDIX domain-containing protein</fullName>
    </submittedName>
</protein>
<evidence type="ECO:0000256" key="1">
    <source>
        <dbReference type="ARBA" id="ARBA00001946"/>
    </source>
</evidence>
<dbReference type="OrthoDB" id="9816289at2"/>
<evidence type="ECO:0000256" key="3">
    <source>
        <dbReference type="RuleBase" id="RU003476"/>
    </source>
</evidence>
<evidence type="ECO:0000313" key="5">
    <source>
        <dbReference type="EMBL" id="RXK86260.1"/>
    </source>
</evidence>
<sequence length="133" mass="15110">MKKIIAAGGLVFNDQDELLMIFRRDKWDLPKGKLDDGETIEACAVREVIEETGLQHVLLMEKLGITLHTYTEKGEAIEKESHWFRMTAPGQQALIPQTEEDITIIEWVNKNDISARLQNTYANITAIIAQSGW</sequence>
<dbReference type="InterPro" id="IPR000086">
    <property type="entry name" value="NUDIX_hydrolase_dom"/>
</dbReference>
<dbReference type="PROSITE" id="PS51462">
    <property type="entry name" value="NUDIX"/>
    <property type="match status" value="1"/>
</dbReference>
<dbReference type="AlphaFoldDB" id="A0A4Q1DAI8"/>
<dbReference type="PANTHER" id="PTHR43046:SF2">
    <property type="entry name" value="8-OXO-DGTP DIPHOSPHATASE-RELATED"/>
    <property type="match status" value="1"/>
</dbReference>
<proteinExistence type="inferred from homology"/>
<dbReference type="InterPro" id="IPR020084">
    <property type="entry name" value="NUDIX_hydrolase_CS"/>
</dbReference>
<accession>A0A4Q1DAI8</accession>
<evidence type="ECO:0000256" key="2">
    <source>
        <dbReference type="ARBA" id="ARBA00022801"/>
    </source>
</evidence>
<dbReference type="PANTHER" id="PTHR43046">
    <property type="entry name" value="GDP-MANNOSE MANNOSYL HYDROLASE"/>
    <property type="match status" value="1"/>
</dbReference>
<evidence type="ECO:0000313" key="6">
    <source>
        <dbReference type="Proteomes" id="UP000290545"/>
    </source>
</evidence>
<dbReference type="Gene3D" id="3.90.79.10">
    <property type="entry name" value="Nucleoside Triphosphate Pyrophosphohydrolase"/>
    <property type="match status" value="1"/>
</dbReference>
<dbReference type="CDD" id="cd03673">
    <property type="entry name" value="NUDIX_Ap6A_hydrolase"/>
    <property type="match status" value="1"/>
</dbReference>
<dbReference type="InterPro" id="IPR015797">
    <property type="entry name" value="NUDIX_hydrolase-like_dom_sf"/>
</dbReference>
<keyword evidence="6" id="KW-1185">Reference proteome</keyword>